<dbReference type="PROSITE" id="PS51294">
    <property type="entry name" value="HTH_MYB"/>
    <property type="match status" value="1"/>
</dbReference>
<keyword evidence="3" id="KW-0804">Transcription</keyword>
<dbReference type="AlphaFoldDB" id="A0AAD8V4R8"/>
<dbReference type="Pfam" id="PF00249">
    <property type="entry name" value="Myb_DNA-binding"/>
    <property type="match status" value="1"/>
</dbReference>
<evidence type="ECO:0000313" key="7">
    <source>
        <dbReference type="EMBL" id="KAK1590521.1"/>
    </source>
</evidence>
<keyword evidence="1" id="KW-0805">Transcription regulation</keyword>
<dbReference type="PANTHER" id="PTHR31499">
    <property type="entry name" value="MYB FAMILY TRANSCRIPTION FACTOR PHL11"/>
    <property type="match status" value="1"/>
</dbReference>
<sequence length="291" mass="32419">MSSPDQQHGGGEARTRLRWTRQLHQQFVGAVSELGGAERATPKSVLRAMGVQGLTLYHLKSHLQKYRLAVSRNLGDNVGSLNERSSSSERQPNLCHDDSTTASYTFACADGEAHDDDDAKDALCDPSMQMQMQREVQRKLFEQIEVQRHLQLRMEAQGRYLQSVLRRAQQVLADNCLASSPEAAKPEFSELVSAADTECLSSSSLQRRHRSVDSSCVTSSSSDAESKAAGSKRLYTSMNCHHHRDYTVEQPVQDKRTFPFLRRMQAEQEAEAAAEPEEADDGSSSEIDLNM</sequence>
<dbReference type="InterPro" id="IPR009057">
    <property type="entry name" value="Homeodomain-like_sf"/>
</dbReference>
<feature type="compositionally biased region" description="Low complexity" evidence="5">
    <location>
        <begin position="213"/>
        <end position="223"/>
    </location>
</feature>
<evidence type="ECO:0000313" key="8">
    <source>
        <dbReference type="Proteomes" id="UP001231189"/>
    </source>
</evidence>
<protein>
    <recommendedName>
        <fullName evidence="6">HTH myb-type domain-containing protein</fullName>
    </recommendedName>
</protein>
<evidence type="ECO:0000256" key="1">
    <source>
        <dbReference type="ARBA" id="ARBA00023015"/>
    </source>
</evidence>
<feature type="region of interest" description="Disordered" evidence="5">
    <location>
        <begin position="210"/>
        <end position="230"/>
    </location>
</feature>
<dbReference type="Pfam" id="PF14379">
    <property type="entry name" value="Myb_CC_LHEQLE"/>
    <property type="match status" value="1"/>
</dbReference>
<organism evidence="7 8">
    <name type="scientific">Lolium multiflorum</name>
    <name type="common">Italian ryegrass</name>
    <name type="synonym">Lolium perenne subsp. multiflorum</name>
    <dbReference type="NCBI Taxonomy" id="4521"/>
    <lineage>
        <taxon>Eukaryota</taxon>
        <taxon>Viridiplantae</taxon>
        <taxon>Streptophyta</taxon>
        <taxon>Embryophyta</taxon>
        <taxon>Tracheophyta</taxon>
        <taxon>Spermatophyta</taxon>
        <taxon>Magnoliopsida</taxon>
        <taxon>Liliopsida</taxon>
        <taxon>Poales</taxon>
        <taxon>Poaceae</taxon>
        <taxon>BOP clade</taxon>
        <taxon>Pooideae</taxon>
        <taxon>Poodae</taxon>
        <taxon>Poeae</taxon>
        <taxon>Poeae Chloroplast Group 2 (Poeae type)</taxon>
        <taxon>Loliodinae</taxon>
        <taxon>Loliinae</taxon>
        <taxon>Lolium</taxon>
    </lineage>
</organism>
<dbReference type="InterPro" id="IPR025756">
    <property type="entry name" value="Myb_CC_LHEQLE"/>
</dbReference>
<dbReference type="GO" id="GO:0003700">
    <property type="term" value="F:DNA-binding transcription factor activity"/>
    <property type="evidence" value="ECO:0007669"/>
    <property type="project" value="InterPro"/>
</dbReference>
<reference evidence="7" key="1">
    <citation type="submission" date="2023-07" db="EMBL/GenBank/DDBJ databases">
        <title>A chromosome-level genome assembly of Lolium multiflorum.</title>
        <authorList>
            <person name="Chen Y."/>
            <person name="Copetti D."/>
            <person name="Kolliker R."/>
            <person name="Studer B."/>
        </authorList>
    </citation>
    <scope>NUCLEOTIDE SEQUENCE</scope>
    <source>
        <strain evidence="7">02402/16</strain>
        <tissue evidence="7">Leaf</tissue>
    </source>
</reference>
<dbReference type="Proteomes" id="UP001231189">
    <property type="component" value="Unassembled WGS sequence"/>
</dbReference>
<comment type="caution">
    <text evidence="7">The sequence shown here is derived from an EMBL/GenBank/DDBJ whole genome shotgun (WGS) entry which is preliminary data.</text>
</comment>
<dbReference type="InterPro" id="IPR001005">
    <property type="entry name" value="SANT/Myb"/>
</dbReference>
<feature type="domain" description="HTH myb-type" evidence="6">
    <location>
        <begin position="11"/>
        <end position="71"/>
    </location>
</feature>
<evidence type="ECO:0000259" key="6">
    <source>
        <dbReference type="PROSITE" id="PS51294"/>
    </source>
</evidence>
<dbReference type="FunFam" id="1.10.10.60:FF:000002">
    <property type="entry name" value="Myb family transcription factor"/>
    <property type="match status" value="1"/>
</dbReference>
<gene>
    <name evidence="7" type="ORF">QYE76_017101</name>
</gene>
<dbReference type="InterPro" id="IPR046955">
    <property type="entry name" value="PHR1-like"/>
</dbReference>
<evidence type="ECO:0000256" key="3">
    <source>
        <dbReference type="ARBA" id="ARBA00023163"/>
    </source>
</evidence>
<name>A0AAD8V4R8_LOLMU</name>
<feature type="region of interest" description="Disordered" evidence="5">
    <location>
        <begin position="246"/>
        <end position="291"/>
    </location>
</feature>
<keyword evidence="2" id="KW-0238">DNA-binding</keyword>
<dbReference type="Gene3D" id="1.10.10.60">
    <property type="entry name" value="Homeodomain-like"/>
    <property type="match status" value="1"/>
</dbReference>
<dbReference type="InterPro" id="IPR017930">
    <property type="entry name" value="Myb_dom"/>
</dbReference>
<dbReference type="EMBL" id="JAUUTY010000739">
    <property type="protein sequence ID" value="KAK1590521.1"/>
    <property type="molecule type" value="Genomic_DNA"/>
</dbReference>
<dbReference type="GO" id="GO:0003677">
    <property type="term" value="F:DNA binding"/>
    <property type="evidence" value="ECO:0007669"/>
    <property type="project" value="UniProtKB-KW"/>
</dbReference>
<dbReference type="NCBIfam" id="TIGR01557">
    <property type="entry name" value="myb_SHAQKYF"/>
    <property type="match status" value="1"/>
</dbReference>
<proteinExistence type="predicted"/>
<evidence type="ECO:0000256" key="2">
    <source>
        <dbReference type="ARBA" id="ARBA00023125"/>
    </source>
</evidence>
<dbReference type="SUPFAM" id="SSF46689">
    <property type="entry name" value="Homeodomain-like"/>
    <property type="match status" value="1"/>
</dbReference>
<keyword evidence="4" id="KW-0539">Nucleus</keyword>
<feature type="compositionally biased region" description="Acidic residues" evidence="5">
    <location>
        <begin position="268"/>
        <end position="283"/>
    </location>
</feature>
<keyword evidence="8" id="KW-1185">Reference proteome</keyword>
<dbReference type="InterPro" id="IPR006447">
    <property type="entry name" value="Myb_dom_plants"/>
</dbReference>
<evidence type="ECO:0000256" key="4">
    <source>
        <dbReference type="ARBA" id="ARBA00023242"/>
    </source>
</evidence>
<accession>A0AAD8V4R8</accession>
<evidence type="ECO:0000256" key="5">
    <source>
        <dbReference type="SAM" id="MobiDB-lite"/>
    </source>
</evidence>
<dbReference type="PANTHER" id="PTHR31499:SF11">
    <property type="entry name" value="MYB FAMILY TRANSCRIPTION FACTOR PHL8"/>
    <property type="match status" value="1"/>
</dbReference>